<evidence type="ECO:0000313" key="3">
    <source>
        <dbReference type="Proteomes" id="UP001265746"/>
    </source>
</evidence>
<keyword evidence="1" id="KW-0732">Signal</keyword>
<organism evidence="2 3">
    <name type="scientific">Phomopsis amygdali</name>
    <name type="common">Fusicoccum amygdali</name>
    <dbReference type="NCBI Taxonomy" id="1214568"/>
    <lineage>
        <taxon>Eukaryota</taxon>
        <taxon>Fungi</taxon>
        <taxon>Dikarya</taxon>
        <taxon>Ascomycota</taxon>
        <taxon>Pezizomycotina</taxon>
        <taxon>Sordariomycetes</taxon>
        <taxon>Sordariomycetidae</taxon>
        <taxon>Diaporthales</taxon>
        <taxon>Diaporthaceae</taxon>
        <taxon>Diaporthe</taxon>
    </lineage>
</organism>
<evidence type="ECO:0008006" key="4">
    <source>
        <dbReference type="Google" id="ProtNLM"/>
    </source>
</evidence>
<proteinExistence type="predicted"/>
<sequence>MMYLQVHLNHTVIKMQFTNIIIALALQTAAVLAAPPVSPEDAAVNAAVPHGIIESMTLMHDAIVLRMLLGTTDWLRDLLQLKLFLT</sequence>
<name>A0AAD9SC90_PHOAM</name>
<comment type="caution">
    <text evidence="2">The sequence shown here is derived from an EMBL/GenBank/DDBJ whole genome shotgun (WGS) entry which is preliminary data.</text>
</comment>
<dbReference type="Proteomes" id="UP001265746">
    <property type="component" value="Unassembled WGS sequence"/>
</dbReference>
<keyword evidence="3" id="KW-1185">Reference proteome</keyword>
<reference evidence="2" key="1">
    <citation type="submission" date="2023-06" db="EMBL/GenBank/DDBJ databases">
        <authorList>
            <person name="Noh H."/>
        </authorList>
    </citation>
    <scope>NUCLEOTIDE SEQUENCE</scope>
    <source>
        <strain evidence="2">DUCC20226</strain>
    </source>
</reference>
<evidence type="ECO:0000313" key="2">
    <source>
        <dbReference type="EMBL" id="KAK2604188.1"/>
    </source>
</evidence>
<dbReference type="AlphaFoldDB" id="A0AAD9SC90"/>
<evidence type="ECO:0000256" key="1">
    <source>
        <dbReference type="SAM" id="SignalP"/>
    </source>
</evidence>
<feature type="chain" id="PRO_5041955566" description="Secreted protein" evidence="1">
    <location>
        <begin position="34"/>
        <end position="86"/>
    </location>
</feature>
<gene>
    <name evidence="2" type="ORF">N8I77_007137</name>
</gene>
<protein>
    <recommendedName>
        <fullName evidence="4">Secreted protein</fullName>
    </recommendedName>
</protein>
<dbReference type="EMBL" id="JAUJFL010000004">
    <property type="protein sequence ID" value="KAK2604188.1"/>
    <property type="molecule type" value="Genomic_DNA"/>
</dbReference>
<accession>A0AAD9SC90</accession>
<feature type="signal peptide" evidence="1">
    <location>
        <begin position="1"/>
        <end position="33"/>
    </location>
</feature>